<evidence type="ECO:0000313" key="2">
    <source>
        <dbReference type="Proteomes" id="UP001486808"/>
    </source>
</evidence>
<reference evidence="1 2" key="1">
    <citation type="submission" date="2024-04" db="EMBL/GenBank/DDBJ databases">
        <title>Draft genome sequence of Halopseudomonas sabulinigri NBRC 116187.</title>
        <authorList>
            <person name="Miyakawa T."/>
            <person name="Kusuya Y."/>
            <person name="Miura T."/>
        </authorList>
    </citation>
    <scope>NUCLEOTIDE SEQUENCE [LARGE SCALE GENOMIC DNA]</scope>
    <source>
        <strain evidence="1 2">4NH20-0042</strain>
    </source>
</reference>
<accession>A0ABP9ZRF8</accession>
<evidence type="ECO:0000313" key="1">
    <source>
        <dbReference type="EMBL" id="GAA6132047.1"/>
    </source>
</evidence>
<gene>
    <name evidence="1" type="ORF">NBRC116187_24070</name>
</gene>
<proteinExistence type="predicted"/>
<organism evidence="1 2">
    <name type="scientific">Halopseudomonas sabulinigri</name>
    <dbReference type="NCBI Taxonomy" id="472181"/>
    <lineage>
        <taxon>Bacteria</taxon>
        <taxon>Pseudomonadati</taxon>
        <taxon>Pseudomonadota</taxon>
        <taxon>Gammaproteobacteria</taxon>
        <taxon>Pseudomonadales</taxon>
        <taxon>Pseudomonadaceae</taxon>
        <taxon>Halopseudomonas</taxon>
    </lineage>
</organism>
<protein>
    <submittedName>
        <fullName evidence="1">Uncharacterized protein</fullName>
    </submittedName>
</protein>
<keyword evidence="2" id="KW-1185">Reference proteome</keyword>
<comment type="caution">
    <text evidence="1">The sequence shown here is derived from an EMBL/GenBank/DDBJ whole genome shotgun (WGS) entry which is preliminary data.</text>
</comment>
<name>A0ABP9ZRF8_9GAMM</name>
<dbReference type="EMBL" id="BAABWD010000002">
    <property type="protein sequence ID" value="GAA6132047.1"/>
    <property type="molecule type" value="Genomic_DNA"/>
</dbReference>
<dbReference type="Proteomes" id="UP001486808">
    <property type="component" value="Unassembled WGS sequence"/>
</dbReference>
<sequence>MIGTARVSRARGMEPVRKSCWRWLGMRSSGRFAGKAGDLQGVDYSIAVSVPLFRRHSGVCNGTAAGGSGQSERLRHSRINIVTQGYAQLPAE</sequence>